<accession>A0ABP8SVF8</accession>
<dbReference type="Gene3D" id="3.40.50.150">
    <property type="entry name" value="Vaccinia Virus protein VP39"/>
    <property type="match status" value="1"/>
</dbReference>
<keyword evidence="2" id="KW-0489">Methyltransferase</keyword>
<dbReference type="GO" id="GO:0032259">
    <property type="term" value="P:methylation"/>
    <property type="evidence" value="ECO:0007669"/>
    <property type="project" value="UniProtKB-KW"/>
</dbReference>
<comment type="caution">
    <text evidence="2">The sequence shown here is derived from an EMBL/GenBank/DDBJ whole genome shotgun (WGS) entry which is preliminary data.</text>
</comment>
<evidence type="ECO:0000313" key="3">
    <source>
        <dbReference type="Proteomes" id="UP001500307"/>
    </source>
</evidence>
<dbReference type="RefSeq" id="WP_346123050.1">
    <property type="nucleotide sequence ID" value="NZ_BAABGU010000031.1"/>
</dbReference>
<keyword evidence="3" id="KW-1185">Reference proteome</keyword>
<feature type="domain" description="Methyltransferase type 11" evidence="1">
    <location>
        <begin position="38"/>
        <end position="132"/>
    </location>
</feature>
<proteinExistence type="predicted"/>
<keyword evidence="2" id="KW-0808">Transferase</keyword>
<dbReference type="EMBL" id="BAABGU010000031">
    <property type="protein sequence ID" value="GAA4576471.1"/>
    <property type="molecule type" value="Genomic_DNA"/>
</dbReference>
<dbReference type="CDD" id="cd02440">
    <property type="entry name" value="AdoMet_MTases"/>
    <property type="match status" value="1"/>
</dbReference>
<name>A0ABP8SVF8_9ACTN</name>
<dbReference type="Proteomes" id="UP001500307">
    <property type="component" value="Unassembled WGS sequence"/>
</dbReference>
<evidence type="ECO:0000259" key="1">
    <source>
        <dbReference type="Pfam" id="PF08241"/>
    </source>
</evidence>
<sequence>MTQWVDGAAYEAYVGRWSRLVAAEFLRRLDLPTGLRWLDVGCGTGALTSTVLTAAEPRQVTGVDPSDGFVAHARTRVTDPRAAFEVGDARSLPLPNRAVDVVVSGLALNFVPDPPRAVAEFARVAAPGGVVATYVWDYAEGMAMMRHFWDAAVELDPAAAERDEGRRFSLCRPDPLRALWSDAGLMEASVEAIEVPTVFTDFDDYWRPFLGGQGAAPGYVASLDERQRAELRDLLSTRIPNGPDGSIRLTARAWAVRGSAPA</sequence>
<evidence type="ECO:0000313" key="2">
    <source>
        <dbReference type="EMBL" id="GAA4576471.1"/>
    </source>
</evidence>
<gene>
    <name evidence="2" type="ORF">GCM10023176_47910</name>
</gene>
<reference evidence="3" key="1">
    <citation type="journal article" date="2019" name="Int. J. Syst. Evol. Microbiol.">
        <title>The Global Catalogue of Microorganisms (GCM) 10K type strain sequencing project: providing services to taxonomists for standard genome sequencing and annotation.</title>
        <authorList>
            <consortium name="The Broad Institute Genomics Platform"/>
            <consortium name="The Broad Institute Genome Sequencing Center for Infectious Disease"/>
            <person name="Wu L."/>
            <person name="Ma J."/>
        </authorList>
    </citation>
    <scope>NUCLEOTIDE SEQUENCE [LARGE SCALE GENOMIC DNA]</scope>
    <source>
        <strain evidence="3">JCM 3175</strain>
    </source>
</reference>
<dbReference type="SUPFAM" id="SSF53335">
    <property type="entry name" value="S-adenosyl-L-methionine-dependent methyltransferases"/>
    <property type="match status" value="1"/>
</dbReference>
<dbReference type="InterPro" id="IPR029063">
    <property type="entry name" value="SAM-dependent_MTases_sf"/>
</dbReference>
<organism evidence="2 3">
    <name type="scientific">Micromonospora coerulea</name>
    <dbReference type="NCBI Taxonomy" id="47856"/>
    <lineage>
        <taxon>Bacteria</taxon>
        <taxon>Bacillati</taxon>
        <taxon>Actinomycetota</taxon>
        <taxon>Actinomycetes</taxon>
        <taxon>Micromonosporales</taxon>
        <taxon>Micromonosporaceae</taxon>
        <taxon>Micromonospora</taxon>
    </lineage>
</organism>
<dbReference type="GO" id="GO:0008168">
    <property type="term" value="F:methyltransferase activity"/>
    <property type="evidence" value="ECO:0007669"/>
    <property type="project" value="UniProtKB-KW"/>
</dbReference>
<dbReference type="Pfam" id="PF08241">
    <property type="entry name" value="Methyltransf_11"/>
    <property type="match status" value="1"/>
</dbReference>
<dbReference type="PANTHER" id="PTHR43861">
    <property type="entry name" value="TRANS-ACONITATE 2-METHYLTRANSFERASE-RELATED"/>
    <property type="match status" value="1"/>
</dbReference>
<dbReference type="InterPro" id="IPR013216">
    <property type="entry name" value="Methyltransf_11"/>
</dbReference>
<protein>
    <submittedName>
        <fullName evidence="2">Class I SAM-dependent methyltransferase</fullName>
    </submittedName>
</protein>